<dbReference type="PROSITE" id="PS50006">
    <property type="entry name" value="FHA_DOMAIN"/>
    <property type="match status" value="1"/>
</dbReference>
<dbReference type="InterPro" id="IPR001633">
    <property type="entry name" value="EAL_dom"/>
</dbReference>
<dbReference type="GO" id="GO:0071111">
    <property type="term" value="F:cyclic-guanylate-specific phosphodiesterase activity"/>
    <property type="evidence" value="ECO:0007669"/>
    <property type="project" value="InterPro"/>
</dbReference>
<reference evidence="3" key="1">
    <citation type="submission" date="2018-06" db="EMBL/GenBank/DDBJ databases">
        <authorList>
            <person name="Zhirakovskaya E."/>
        </authorList>
    </citation>
    <scope>NUCLEOTIDE SEQUENCE</scope>
</reference>
<dbReference type="PANTHER" id="PTHR33121:SF76">
    <property type="entry name" value="SIGNALING PROTEIN"/>
    <property type="match status" value="1"/>
</dbReference>
<dbReference type="PANTHER" id="PTHR33121">
    <property type="entry name" value="CYCLIC DI-GMP PHOSPHODIESTERASE PDEF"/>
    <property type="match status" value="1"/>
</dbReference>
<dbReference type="Pfam" id="PF00498">
    <property type="entry name" value="FHA"/>
    <property type="match status" value="1"/>
</dbReference>
<sequence>MKVWFLEGHIDGLTTTRKLAIDPLPFVIGRRSGLPLTIHSSNISRIHAEIFKKNGCLFLKDLKSTNGSFLNRKPVQGEVLLKPGDILHIADIALKLTFESTAQVVGSASTELDIAGSTDKLPVGILELESMLSSRSVTSVFQAIYACDADRIFAFEILGRGTHDKLPKSPGPLFKMAENFDREIELVELFREDGVRQANASGIRSPFFINIHPRELDQPDRLLATIRAACEAFPVLHLVLEIHEGAVTDLSVMKQMRRGLNQMGVGLAYDDFGAGQTRLLELSEVPPDYLKFDIRLIRNIDLSPARKEMLVFLLQLSKNLKIKTLAEGISNEREAEVCRTLGFDFFQGFYYGRPVSLPTQN</sequence>
<dbReference type="Gene3D" id="2.60.200.20">
    <property type="match status" value="1"/>
</dbReference>
<dbReference type="CDD" id="cd01948">
    <property type="entry name" value="EAL"/>
    <property type="match status" value="1"/>
</dbReference>
<dbReference type="PROSITE" id="PS50883">
    <property type="entry name" value="EAL"/>
    <property type="match status" value="1"/>
</dbReference>
<feature type="domain" description="FHA" evidence="1">
    <location>
        <begin position="26"/>
        <end position="75"/>
    </location>
</feature>
<dbReference type="InterPro" id="IPR035919">
    <property type="entry name" value="EAL_sf"/>
</dbReference>
<proteinExistence type="predicted"/>
<dbReference type="InterPro" id="IPR008984">
    <property type="entry name" value="SMAD_FHA_dom_sf"/>
</dbReference>
<dbReference type="SUPFAM" id="SSF49879">
    <property type="entry name" value="SMAD/FHA domain"/>
    <property type="match status" value="1"/>
</dbReference>
<dbReference type="AlphaFoldDB" id="A0A3B1CF62"/>
<dbReference type="InterPro" id="IPR050706">
    <property type="entry name" value="Cyclic-di-GMP_PDE-like"/>
</dbReference>
<dbReference type="SMART" id="SM00052">
    <property type="entry name" value="EAL"/>
    <property type="match status" value="1"/>
</dbReference>
<dbReference type="InterPro" id="IPR000253">
    <property type="entry name" value="FHA_dom"/>
</dbReference>
<dbReference type="Pfam" id="PF00563">
    <property type="entry name" value="EAL"/>
    <property type="match status" value="1"/>
</dbReference>
<dbReference type="SUPFAM" id="SSF141868">
    <property type="entry name" value="EAL domain-like"/>
    <property type="match status" value="1"/>
</dbReference>
<dbReference type="EMBL" id="UOGF01000018">
    <property type="protein sequence ID" value="VAX26852.1"/>
    <property type="molecule type" value="Genomic_DNA"/>
</dbReference>
<protein>
    <submittedName>
        <fullName evidence="3">Uncharacterized protein</fullName>
    </submittedName>
</protein>
<name>A0A3B1CF62_9ZZZZ</name>
<evidence type="ECO:0000259" key="2">
    <source>
        <dbReference type="PROSITE" id="PS50883"/>
    </source>
</evidence>
<evidence type="ECO:0000259" key="1">
    <source>
        <dbReference type="PROSITE" id="PS50006"/>
    </source>
</evidence>
<accession>A0A3B1CF62</accession>
<dbReference type="Gene3D" id="3.20.20.450">
    <property type="entry name" value="EAL domain"/>
    <property type="match status" value="1"/>
</dbReference>
<organism evidence="3">
    <name type="scientific">hydrothermal vent metagenome</name>
    <dbReference type="NCBI Taxonomy" id="652676"/>
    <lineage>
        <taxon>unclassified sequences</taxon>
        <taxon>metagenomes</taxon>
        <taxon>ecological metagenomes</taxon>
    </lineage>
</organism>
<evidence type="ECO:0000313" key="3">
    <source>
        <dbReference type="EMBL" id="VAX26852.1"/>
    </source>
</evidence>
<dbReference type="SMART" id="SM00240">
    <property type="entry name" value="FHA"/>
    <property type="match status" value="1"/>
</dbReference>
<feature type="domain" description="EAL" evidence="2">
    <location>
        <begin position="121"/>
        <end position="361"/>
    </location>
</feature>
<dbReference type="CDD" id="cd00060">
    <property type="entry name" value="FHA"/>
    <property type="match status" value="1"/>
</dbReference>
<gene>
    <name evidence="3" type="ORF">MNBD_NITROSPIRAE01-815</name>
</gene>